<evidence type="ECO:0000256" key="1">
    <source>
        <dbReference type="SAM" id="MobiDB-lite"/>
    </source>
</evidence>
<proteinExistence type="predicted"/>
<feature type="region of interest" description="Disordered" evidence="1">
    <location>
        <begin position="74"/>
        <end position="101"/>
    </location>
</feature>
<feature type="compositionally biased region" description="Low complexity" evidence="1">
    <location>
        <begin position="79"/>
        <end position="93"/>
    </location>
</feature>
<sequence length="244" mass="26406">MGGHQSTHHLAPRRQHSQTHSKPDNSEVDAGSVHNSVTGRAPRSSFLLAMHEYTSITDELETVYGLFSPPHTPRTPITSSARLLSPARAASPSVRRRHASEMSNPEFALFMEKEHLRGAEEDDYIIMENLIQRRLELGSVLDRYEEEVGEAGEGEVSGISISVCVNTSGAEEHPPPQSSALLGLVDHCAGETNASSELSLSHMVSESLPPRPSIVLDSSQLPRQRSADAAQPHAPAPAPPETMC</sequence>
<evidence type="ECO:0000313" key="2">
    <source>
        <dbReference type="EMBL" id="KOB77895.1"/>
    </source>
</evidence>
<feature type="region of interest" description="Disordered" evidence="1">
    <location>
        <begin position="200"/>
        <end position="244"/>
    </location>
</feature>
<feature type="compositionally biased region" description="Pro residues" evidence="1">
    <location>
        <begin position="234"/>
        <end position="244"/>
    </location>
</feature>
<comment type="caution">
    <text evidence="2">The sequence shown here is derived from an EMBL/GenBank/DDBJ whole genome shotgun (WGS) entry which is preliminary data.</text>
</comment>
<protein>
    <submittedName>
        <fullName evidence="2">Transient receptor potential cation channel</fullName>
    </submittedName>
</protein>
<feature type="region of interest" description="Disordered" evidence="1">
    <location>
        <begin position="1"/>
        <end position="39"/>
    </location>
</feature>
<accession>A0A0L7LR34</accession>
<evidence type="ECO:0000313" key="3">
    <source>
        <dbReference type="Proteomes" id="UP000037510"/>
    </source>
</evidence>
<dbReference type="EMBL" id="JTDY01000288">
    <property type="protein sequence ID" value="KOB77895.1"/>
    <property type="molecule type" value="Genomic_DNA"/>
</dbReference>
<feature type="compositionally biased region" description="Basic residues" evidence="1">
    <location>
        <begin position="1"/>
        <end position="19"/>
    </location>
</feature>
<gene>
    <name evidence="2" type="ORF">OBRU01_03307</name>
</gene>
<keyword evidence="3" id="KW-1185">Reference proteome</keyword>
<reference evidence="2 3" key="1">
    <citation type="journal article" date="2015" name="Genome Biol. Evol.">
        <title>The genome of winter moth (Operophtera brumata) provides a genomic perspective on sexual dimorphism and phenology.</title>
        <authorList>
            <person name="Derks M.F."/>
            <person name="Smit S."/>
            <person name="Salis L."/>
            <person name="Schijlen E."/>
            <person name="Bossers A."/>
            <person name="Mateman C."/>
            <person name="Pijl A.S."/>
            <person name="de Ridder D."/>
            <person name="Groenen M.A."/>
            <person name="Visser M.E."/>
            <person name="Megens H.J."/>
        </authorList>
    </citation>
    <scope>NUCLEOTIDE SEQUENCE [LARGE SCALE GENOMIC DNA]</scope>
    <source>
        <strain evidence="2">WM2013NL</strain>
        <tissue evidence="2">Head and thorax</tissue>
    </source>
</reference>
<name>A0A0L7LR34_OPEBR</name>
<organism evidence="2 3">
    <name type="scientific">Operophtera brumata</name>
    <name type="common">Winter moth</name>
    <name type="synonym">Phalaena brumata</name>
    <dbReference type="NCBI Taxonomy" id="104452"/>
    <lineage>
        <taxon>Eukaryota</taxon>
        <taxon>Metazoa</taxon>
        <taxon>Ecdysozoa</taxon>
        <taxon>Arthropoda</taxon>
        <taxon>Hexapoda</taxon>
        <taxon>Insecta</taxon>
        <taxon>Pterygota</taxon>
        <taxon>Neoptera</taxon>
        <taxon>Endopterygota</taxon>
        <taxon>Lepidoptera</taxon>
        <taxon>Glossata</taxon>
        <taxon>Ditrysia</taxon>
        <taxon>Geometroidea</taxon>
        <taxon>Geometridae</taxon>
        <taxon>Larentiinae</taxon>
        <taxon>Operophtera</taxon>
    </lineage>
</organism>
<dbReference type="AlphaFoldDB" id="A0A0L7LR34"/>
<keyword evidence="2" id="KW-0675">Receptor</keyword>
<dbReference type="Proteomes" id="UP000037510">
    <property type="component" value="Unassembled WGS sequence"/>
</dbReference>
<dbReference type="STRING" id="104452.A0A0L7LR34"/>